<feature type="region of interest" description="Disordered" evidence="1">
    <location>
        <begin position="96"/>
        <end position="116"/>
    </location>
</feature>
<protein>
    <recommendedName>
        <fullName evidence="2">ParB-related ThiF-related cassette protein E domain-containing protein</fullName>
    </recommendedName>
</protein>
<evidence type="ECO:0000259" key="2">
    <source>
        <dbReference type="Pfam" id="PF19556"/>
    </source>
</evidence>
<organism evidence="3 4">
    <name type="scientific">Pedobacter hiemivivus</name>
    <dbReference type="NCBI Taxonomy" id="2530454"/>
    <lineage>
        <taxon>Bacteria</taxon>
        <taxon>Pseudomonadati</taxon>
        <taxon>Bacteroidota</taxon>
        <taxon>Sphingobacteriia</taxon>
        <taxon>Sphingobacteriales</taxon>
        <taxon>Sphingobacteriaceae</taxon>
        <taxon>Pedobacter</taxon>
    </lineage>
</organism>
<dbReference type="OrthoDB" id="1050181at2"/>
<gene>
    <name evidence="3" type="ORF">EZ444_05910</name>
</gene>
<dbReference type="InterPro" id="IPR022273">
    <property type="entry name" value="PRTRC_protein-E"/>
</dbReference>
<name>A0A4R0NED8_9SPHI</name>
<comment type="caution">
    <text evidence="3">The sequence shown here is derived from an EMBL/GenBank/DDBJ whole genome shotgun (WGS) entry which is preliminary data.</text>
</comment>
<evidence type="ECO:0000313" key="4">
    <source>
        <dbReference type="Proteomes" id="UP000291117"/>
    </source>
</evidence>
<sequence>MKTNFFRIIEHLQCKGSWTIHIAPQADQGMIVSVLMSDPKSEKDGITFTPMIFNELPQVLDDTFFTRITAPLKEISEVFSNYSEVQKSIEQAKKLLKEKSKPTTTSPSPKADDSAVLKQQYEEAIKKIEELNGLCKYTEALALLPDEKTYPEKRVELARLRKELDDKSKQLSLL</sequence>
<feature type="domain" description="ParB-related ThiF-related cassette protein E" evidence="2">
    <location>
        <begin position="1"/>
        <end position="173"/>
    </location>
</feature>
<evidence type="ECO:0000313" key="3">
    <source>
        <dbReference type="EMBL" id="TCC98809.1"/>
    </source>
</evidence>
<dbReference type="Pfam" id="PF19556">
    <property type="entry name" value="PRTRC_E"/>
    <property type="match status" value="1"/>
</dbReference>
<accession>A0A4R0NED8</accession>
<dbReference type="RefSeq" id="WP_131607789.1">
    <property type="nucleotide sequence ID" value="NZ_SJSM01000002.1"/>
</dbReference>
<reference evidence="3 4" key="1">
    <citation type="submission" date="2019-02" db="EMBL/GenBank/DDBJ databases">
        <title>Pedobacter sp. RP-3-8 sp. nov., isolated from Arctic soil.</title>
        <authorList>
            <person name="Dahal R.H."/>
        </authorList>
    </citation>
    <scope>NUCLEOTIDE SEQUENCE [LARGE SCALE GENOMIC DNA]</scope>
    <source>
        <strain evidence="3 4">RP-3-8</strain>
    </source>
</reference>
<dbReference type="AlphaFoldDB" id="A0A4R0NED8"/>
<evidence type="ECO:0000256" key="1">
    <source>
        <dbReference type="SAM" id="MobiDB-lite"/>
    </source>
</evidence>
<keyword evidence="4" id="KW-1185">Reference proteome</keyword>
<dbReference type="EMBL" id="SJSM01000002">
    <property type="protein sequence ID" value="TCC98809.1"/>
    <property type="molecule type" value="Genomic_DNA"/>
</dbReference>
<proteinExistence type="predicted"/>
<dbReference type="Proteomes" id="UP000291117">
    <property type="component" value="Unassembled WGS sequence"/>
</dbReference>